<feature type="domain" description="NADP-dependent oxidoreductase" evidence="2">
    <location>
        <begin position="42"/>
        <end position="336"/>
    </location>
</feature>
<evidence type="ECO:0000256" key="1">
    <source>
        <dbReference type="SAM" id="MobiDB-lite"/>
    </source>
</evidence>
<dbReference type="GO" id="GO:0005829">
    <property type="term" value="C:cytosol"/>
    <property type="evidence" value="ECO:0007669"/>
    <property type="project" value="TreeGrafter"/>
</dbReference>
<sequence length="338" mass="36510">MTQVMPVPNVAPPAYQPSETMTPAPLALRRRLGQSDLRVFPLALGGNVFGWTADGQTTDEILDTYADHGGNFIDTADSYAGGRSEIMIGNWMRSRGNRDRIVVATKVGKGPENSGVTAQAVSRAVNDSLRRLGTDHIDLLYLHIDDTAVPFEETLFAVDDLVRMGKVRYFGAADHTGDRLIEARVIAAQLGVTPMVAVQQHYNLVHRRSFEADIARVAAQQQLGVMPRFALASGFLTGKYRTRADVARNSRGADAGRYLSRRGLRVLACLDAIVAEQRAQGIEVATVAAVSLAWLLTKRNVVAPVASASHAAQVLDLMASATIQLSRHQLAALDRASA</sequence>
<evidence type="ECO:0000313" key="4">
    <source>
        <dbReference type="Proteomes" id="UP000636458"/>
    </source>
</evidence>
<dbReference type="Proteomes" id="UP000636458">
    <property type="component" value="Unassembled WGS sequence"/>
</dbReference>
<accession>A0A934SLJ6</accession>
<name>A0A934SLJ6_9MICO</name>
<organism evidence="3 4">
    <name type="scientific">Lacisediminihabitans changchengi</name>
    <dbReference type="NCBI Taxonomy" id="2787634"/>
    <lineage>
        <taxon>Bacteria</taxon>
        <taxon>Bacillati</taxon>
        <taxon>Actinomycetota</taxon>
        <taxon>Actinomycetes</taxon>
        <taxon>Micrococcales</taxon>
        <taxon>Microbacteriaceae</taxon>
        <taxon>Lacisediminihabitans</taxon>
    </lineage>
</organism>
<gene>
    <name evidence="3" type="ORF">IV501_08080</name>
</gene>
<dbReference type="EMBL" id="JAEPES010000002">
    <property type="protein sequence ID" value="MBK4347589.1"/>
    <property type="molecule type" value="Genomic_DNA"/>
</dbReference>
<keyword evidence="4" id="KW-1185">Reference proteome</keyword>
<protein>
    <submittedName>
        <fullName evidence="3">Aldo/keto reductase</fullName>
    </submittedName>
</protein>
<evidence type="ECO:0000259" key="2">
    <source>
        <dbReference type="Pfam" id="PF00248"/>
    </source>
</evidence>
<dbReference type="InterPro" id="IPR050523">
    <property type="entry name" value="AKR_Detox_Biosynth"/>
</dbReference>
<dbReference type="PANTHER" id="PTHR43364">
    <property type="entry name" value="NADH-SPECIFIC METHYLGLYOXAL REDUCTASE-RELATED"/>
    <property type="match status" value="1"/>
</dbReference>
<proteinExistence type="predicted"/>
<dbReference type="AlphaFoldDB" id="A0A934SLJ6"/>
<evidence type="ECO:0000313" key="3">
    <source>
        <dbReference type="EMBL" id="MBK4347589.1"/>
    </source>
</evidence>
<dbReference type="SUPFAM" id="SSF51430">
    <property type="entry name" value="NAD(P)-linked oxidoreductase"/>
    <property type="match status" value="1"/>
</dbReference>
<feature type="region of interest" description="Disordered" evidence="1">
    <location>
        <begin position="1"/>
        <end position="21"/>
    </location>
</feature>
<reference evidence="3" key="1">
    <citation type="submission" date="2021-01" db="EMBL/GenBank/DDBJ databases">
        <title>Lacisediminihabitans sp. nov. strain G11-30, isolated from Antarctic Soil.</title>
        <authorList>
            <person name="Li J."/>
        </authorList>
    </citation>
    <scope>NUCLEOTIDE SEQUENCE</scope>
    <source>
        <strain evidence="3">G11-30</strain>
    </source>
</reference>
<dbReference type="InterPro" id="IPR036812">
    <property type="entry name" value="NAD(P)_OxRdtase_dom_sf"/>
</dbReference>
<dbReference type="InterPro" id="IPR023210">
    <property type="entry name" value="NADP_OxRdtase_dom"/>
</dbReference>
<dbReference type="Gene3D" id="3.20.20.100">
    <property type="entry name" value="NADP-dependent oxidoreductase domain"/>
    <property type="match status" value="1"/>
</dbReference>
<comment type="caution">
    <text evidence="3">The sequence shown here is derived from an EMBL/GenBank/DDBJ whole genome shotgun (WGS) entry which is preliminary data.</text>
</comment>
<dbReference type="Pfam" id="PF00248">
    <property type="entry name" value="Aldo_ket_red"/>
    <property type="match status" value="1"/>
</dbReference>
<dbReference type="PANTHER" id="PTHR43364:SF6">
    <property type="entry name" value="OXIDOREDUCTASE-RELATED"/>
    <property type="match status" value="1"/>
</dbReference>